<comment type="caution">
    <text evidence="8">The sequence shown here is derived from an EMBL/GenBank/DDBJ whole genome shotgun (WGS) entry which is preliminary data.</text>
</comment>
<accession>A0A7V7RMN9</accession>
<keyword evidence="2" id="KW-0813">Transport</keyword>
<evidence type="ECO:0000313" key="9">
    <source>
        <dbReference type="Proteomes" id="UP000441354"/>
    </source>
</evidence>
<dbReference type="GO" id="GO:0022857">
    <property type="term" value="F:transmembrane transporter activity"/>
    <property type="evidence" value="ECO:0007669"/>
    <property type="project" value="InterPro"/>
</dbReference>
<dbReference type="PANTHER" id="PTHR23506:SF23">
    <property type="entry name" value="GH10249P"/>
    <property type="match status" value="1"/>
</dbReference>
<evidence type="ECO:0000256" key="5">
    <source>
        <dbReference type="ARBA" id="ARBA00023136"/>
    </source>
</evidence>
<evidence type="ECO:0000256" key="6">
    <source>
        <dbReference type="SAM" id="Phobius"/>
    </source>
</evidence>
<dbReference type="Gene3D" id="1.20.1250.20">
    <property type="entry name" value="MFS general substrate transporter like domains"/>
    <property type="match status" value="1"/>
</dbReference>
<feature type="transmembrane region" description="Helical" evidence="6">
    <location>
        <begin position="288"/>
        <end position="313"/>
    </location>
</feature>
<dbReference type="Pfam" id="PF07690">
    <property type="entry name" value="MFS_1"/>
    <property type="match status" value="2"/>
</dbReference>
<feature type="transmembrane region" description="Helical" evidence="6">
    <location>
        <begin position="233"/>
        <end position="252"/>
    </location>
</feature>
<feature type="transmembrane region" description="Helical" evidence="6">
    <location>
        <begin position="126"/>
        <end position="148"/>
    </location>
</feature>
<feature type="transmembrane region" description="Helical" evidence="6">
    <location>
        <begin position="29"/>
        <end position="46"/>
    </location>
</feature>
<keyword evidence="9" id="KW-1185">Reference proteome</keyword>
<dbReference type="OrthoDB" id="9793283at2"/>
<dbReference type="PRINTS" id="PR01035">
    <property type="entry name" value="TCRTETA"/>
</dbReference>
<feature type="transmembrane region" description="Helical" evidence="6">
    <location>
        <begin position="264"/>
        <end position="282"/>
    </location>
</feature>
<dbReference type="CDD" id="cd17325">
    <property type="entry name" value="MFS_MdtG_SLC18_like"/>
    <property type="match status" value="1"/>
</dbReference>
<dbReference type="InterPro" id="IPR050930">
    <property type="entry name" value="MFS_Vesicular_Transporter"/>
</dbReference>
<comment type="subcellular location">
    <subcellularLocation>
        <location evidence="1">Cell membrane</location>
        <topology evidence="1">Multi-pass membrane protein</topology>
    </subcellularLocation>
</comment>
<keyword evidence="3 6" id="KW-0812">Transmembrane</keyword>
<evidence type="ECO:0000256" key="3">
    <source>
        <dbReference type="ARBA" id="ARBA00022692"/>
    </source>
</evidence>
<name>A0A7V7RMN9_9BACI</name>
<organism evidence="8 9">
    <name type="scientific">Bacillus mesophilum</name>
    <dbReference type="NCBI Taxonomy" id="1071718"/>
    <lineage>
        <taxon>Bacteria</taxon>
        <taxon>Bacillati</taxon>
        <taxon>Bacillota</taxon>
        <taxon>Bacilli</taxon>
        <taxon>Bacillales</taxon>
        <taxon>Bacillaceae</taxon>
        <taxon>Bacillus</taxon>
    </lineage>
</organism>
<feature type="transmembrane region" description="Helical" evidence="6">
    <location>
        <begin position="67"/>
        <end position="86"/>
    </location>
</feature>
<dbReference type="SUPFAM" id="SSF103473">
    <property type="entry name" value="MFS general substrate transporter"/>
    <property type="match status" value="1"/>
</dbReference>
<evidence type="ECO:0000313" key="8">
    <source>
        <dbReference type="EMBL" id="KAB2333630.1"/>
    </source>
</evidence>
<evidence type="ECO:0000256" key="4">
    <source>
        <dbReference type="ARBA" id="ARBA00022989"/>
    </source>
</evidence>
<keyword evidence="4 6" id="KW-1133">Transmembrane helix</keyword>
<keyword evidence="5 6" id="KW-0472">Membrane</keyword>
<feature type="transmembrane region" description="Helical" evidence="6">
    <location>
        <begin position="154"/>
        <end position="174"/>
    </location>
</feature>
<dbReference type="EMBL" id="WBOT01000002">
    <property type="protein sequence ID" value="KAB2333630.1"/>
    <property type="molecule type" value="Genomic_DNA"/>
</dbReference>
<feature type="domain" description="Major facilitator superfamily (MFS) profile" evidence="7">
    <location>
        <begin position="1"/>
        <end position="375"/>
    </location>
</feature>
<dbReference type="AlphaFoldDB" id="A0A7V7RMN9"/>
<dbReference type="InterPro" id="IPR036259">
    <property type="entry name" value="MFS_trans_sf"/>
</dbReference>
<dbReference type="RefSeq" id="WP_151573005.1">
    <property type="nucleotide sequence ID" value="NZ_WBOT01000002.1"/>
</dbReference>
<feature type="transmembrane region" description="Helical" evidence="6">
    <location>
        <begin position="92"/>
        <end position="114"/>
    </location>
</feature>
<protein>
    <submittedName>
        <fullName evidence="8">MFS transporter</fullName>
    </submittedName>
</protein>
<gene>
    <name evidence="8" type="ORF">F7732_05945</name>
</gene>
<dbReference type="PANTHER" id="PTHR23506">
    <property type="entry name" value="GH10249P"/>
    <property type="match status" value="1"/>
</dbReference>
<feature type="transmembrane region" description="Helical" evidence="6">
    <location>
        <begin position="325"/>
        <end position="348"/>
    </location>
</feature>
<proteinExistence type="predicted"/>
<dbReference type="GO" id="GO:0005886">
    <property type="term" value="C:plasma membrane"/>
    <property type="evidence" value="ECO:0007669"/>
    <property type="project" value="UniProtKB-SubCell"/>
</dbReference>
<evidence type="ECO:0000256" key="2">
    <source>
        <dbReference type="ARBA" id="ARBA00022448"/>
    </source>
</evidence>
<feature type="transmembrane region" description="Helical" evidence="6">
    <location>
        <begin position="354"/>
        <end position="374"/>
    </location>
</feature>
<dbReference type="Proteomes" id="UP000441354">
    <property type="component" value="Unassembled WGS sequence"/>
</dbReference>
<evidence type="ECO:0000256" key="1">
    <source>
        <dbReference type="ARBA" id="ARBA00004651"/>
    </source>
</evidence>
<dbReference type="PROSITE" id="PS50850">
    <property type="entry name" value="MFS"/>
    <property type="match status" value="1"/>
</dbReference>
<dbReference type="InterPro" id="IPR020846">
    <property type="entry name" value="MFS_dom"/>
</dbReference>
<reference evidence="8 9" key="1">
    <citation type="journal article" date="2014" name="Arch. Microbiol.">
        <title>Bacillus mesophilum sp. nov., strain IITR-54T, a novel 4-chlorobiphenyl dechlorinating bacterium.</title>
        <authorList>
            <person name="Manickam N."/>
            <person name="Singh N.K."/>
            <person name="Bajaj A."/>
            <person name="Kumar R.M."/>
            <person name="Kaur G."/>
            <person name="Kaur N."/>
            <person name="Bala M."/>
            <person name="Kumar A."/>
            <person name="Mayilraj S."/>
        </authorList>
    </citation>
    <scope>NUCLEOTIDE SEQUENCE [LARGE SCALE GENOMIC DNA]</scope>
    <source>
        <strain evidence="8 9">IITR-54</strain>
    </source>
</reference>
<evidence type="ECO:0000259" key="7">
    <source>
        <dbReference type="PROSITE" id="PS50850"/>
    </source>
</evidence>
<dbReference type="InterPro" id="IPR001958">
    <property type="entry name" value="Tet-R_TetA/multi-R_MdtG-like"/>
</dbReference>
<dbReference type="InterPro" id="IPR011701">
    <property type="entry name" value="MFS"/>
</dbReference>
<sequence>MRFFILFIVFISFFDMFSQLPIMSTYAKGLGAGAAFIGIIVGMYSFSNMIGNMLAGYYIDRKRGKTILMIGLGLCGAILFLYPFAVTPVQLLGIRFLHGFISGFIVPAAFTMIANRSESGAQGKSMAITGAAVGIAAIAGPAFGGIAGSGNVQTVFIVNGILMLLTAAAVPFFIPKQGVSGGSSEKKAANHSGRTVSSLMIFSFIGAFSLMFAQGVLAYMLPLQVEMLQFSSSASGTLLSTFGITAICIFLLPTNKLYDKYKPFHLMTLGMSVIGFALLLLSNSTSLLMLYVSMVIYGLGFAWLFPSISALLIQQTAREVRGRAFGYFYAFFSLGSVAGSAITGALTVSFKSGFLIAACLLFGNVLWMSLYNIWKNPPNMV</sequence>
<feature type="transmembrane region" description="Helical" evidence="6">
    <location>
        <begin position="195"/>
        <end position="221"/>
    </location>
</feature>